<dbReference type="RefSeq" id="WP_223420188.1">
    <property type="nucleotide sequence ID" value="NZ_JAIPME010000002.1"/>
</dbReference>
<feature type="transmembrane region" description="Helical" evidence="1">
    <location>
        <begin position="166"/>
        <end position="189"/>
    </location>
</feature>
<feature type="transmembrane region" description="Helical" evidence="1">
    <location>
        <begin position="50"/>
        <end position="70"/>
    </location>
</feature>
<comment type="caution">
    <text evidence="2">The sequence shown here is derived from an EMBL/GenBank/DDBJ whole genome shotgun (WGS) entry which is preliminary data.</text>
</comment>
<keyword evidence="1" id="KW-1133">Transmembrane helix</keyword>
<feature type="transmembrane region" description="Helical" evidence="1">
    <location>
        <begin position="230"/>
        <end position="248"/>
    </location>
</feature>
<dbReference type="InterPro" id="IPR008875">
    <property type="entry name" value="TraX"/>
</dbReference>
<keyword evidence="1" id="KW-0812">Transmembrane</keyword>
<name>A0ABS7T0C9_9FIRM</name>
<dbReference type="Proteomes" id="UP000734271">
    <property type="component" value="Unassembled WGS sequence"/>
</dbReference>
<evidence type="ECO:0000256" key="1">
    <source>
        <dbReference type="SAM" id="Phobius"/>
    </source>
</evidence>
<evidence type="ECO:0000313" key="2">
    <source>
        <dbReference type="EMBL" id="MBZ2387240.1"/>
    </source>
</evidence>
<sequence>MSDNKNFIKAWQVDRPYLTSGHLKIIACGAMFLSHLAQCGLLYMLEFTKIADLFMLIGRISMPLFCFMAAQGILLSKNPKNYLSGLLIFAFLSEIPFDLASTGYYFFIYSQNVFFSLFLGAFMVYQWEKIRKSELNELLKFCFAIIIFLGIYFLAGFFMTDYDSNAIVAIGLLYLAKESRILTALAILIGFAFEARIGGDYLSIPYMVYLSIPLIFLYNGKRGTYNKWYFYAFYPVHLILIYLLKIILL</sequence>
<keyword evidence="3" id="KW-1185">Reference proteome</keyword>
<keyword evidence="1" id="KW-0472">Membrane</keyword>
<protein>
    <submittedName>
        <fullName evidence="2">Conjugal transfer protein TraX</fullName>
    </submittedName>
</protein>
<gene>
    <name evidence="2" type="ORF">K8P03_08090</name>
</gene>
<organism evidence="2 3">
    <name type="scientific">Anaerococcus murdochii</name>
    <dbReference type="NCBI Taxonomy" id="411577"/>
    <lineage>
        <taxon>Bacteria</taxon>
        <taxon>Bacillati</taxon>
        <taxon>Bacillota</taxon>
        <taxon>Tissierellia</taxon>
        <taxon>Tissierellales</taxon>
        <taxon>Peptoniphilaceae</taxon>
        <taxon>Anaerococcus</taxon>
    </lineage>
</organism>
<dbReference type="EMBL" id="JAIPME010000002">
    <property type="protein sequence ID" value="MBZ2387240.1"/>
    <property type="molecule type" value="Genomic_DNA"/>
</dbReference>
<feature type="transmembrane region" description="Helical" evidence="1">
    <location>
        <begin position="82"/>
        <end position="100"/>
    </location>
</feature>
<evidence type="ECO:0000313" key="3">
    <source>
        <dbReference type="Proteomes" id="UP000734271"/>
    </source>
</evidence>
<accession>A0ABS7T0C9</accession>
<reference evidence="2 3" key="1">
    <citation type="submission" date="2021-08" db="EMBL/GenBank/DDBJ databases">
        <title>FDA dAtabase for Regulatory Grade micrObial Sequences (FDA-ARGOS): Supporting development and validation of Infectious Disease Dx tests.</title>
        <authorList>
            <person name="Sproer C."/>
            <person name="Gronow S."/>
            <person name="Severitt S."/>
            <person name="Schroder I."/>
            <person name="Tallon L."/>
            <person name="Sadzewicz L."/>
            <person name="Zhao X."/>
            <person name="Boylan J."/>
            <person name="Ott S."/>
            <person name="Bowen H."/>
            <person name="Vavikolanu K."/>
            <person name="Hazen T."/>
            <person name="Aluvathingal J."/>
            <person name="Nadendla S."/>
            <person name="Lowell S."/>
            <person name="Myers T."/>
            <person name="Yan Y."/>
            <person name="Sichtig H."/>
        </authorList>
    </citation>
    <scope>NUCLEOTIDE SEQUENCE [LARGE SCALE GENOMIC DNA]</scope>
    <source>
        <strain evidence="2 3">FDAARGOS_1460</strain>
    </source>
</reference>
<feature type="transmembrane region" description="Helical" evidence="1">
    <location>
        <begin position="21"/>
        <end position="44"/>
    </location>
</feature>
<feature type="transmembrane region" description="Helical" evidence="1">
    <location>
        <begin position="106"/>
        <end position="126"/>
    </location>
</feature>
<feature type="transmembrane region" description="Helical" evidence="1">
    <location>
        <begin position="138"/>
        <end position="160"/>
    </location>
</feature>
<dbReference type="Pfam" id="PF05857">
    <property type="entry name" value="TraX"/>
    <property type="match status" value="1"/>
</dbReference>
<feature type="transmembrane region" description="Helical" evidence="1">
    <location>
        <begin position="201"/>
        <end position="218"/>
    </location>
</feature>
<proteinExistence type="predicted"/>